<dbReference type="Proteomes" id="UP000564644">
    <property type="component" value="Unassembled WGS sequence"/>
</dbReference>
<evidence type="ECO:0000313" key="4">
    <source>
        <dbReference type="EMBL" id="MBB6735456.1"/>
    </source>
</evidence>
<keyword evidence="5" id="KW-1185">Reference proteome</keyword>
<dbReference type="RefSeq" id="WP_185133112.1">
    <property type="nucleotide sequence ID" value="NZ_JACJVO010000050.1"/>
</dbReference>
<dbReference type="AlphaFoldDB" id="A0A7X0VYX9"/>
<dbReference type="PANTHER" id="PTHR44227:SF3">
    <property type="entry name" value="PROTEIN O-MANNOSYL-TRANSFERASE TMTC4"/>
    <property type="match status" value="1"/>
</dbReference>
<gene>
    <name evidence="4" type="ORF">H7C18_31555</name>
</gene>
<proteinExistence type="predicted"/>
<organism evidence="4 5">
    <name type="scientific">Cohnella zeiphila</name>
    <dbReference type="NCBI Taxonomy" id="2761120"/>
    <lineage>
        <taxon>Bacteria</taxon>
        <taxon>Bacillati</taxon>
        <taxon>Bacillota</taxon>
        <taxon>Bacilli</taxon>
        <taxon>Bacillales</taxon>
        <taxon>Paenibacillaceae</taxon>
        <taxon>Cohnella</taxon>
    </lineage>
</organism>
<dbReference type="Pfam" id="PF13432">
    <property type="entry name" value="TPR_16"/>
    <property type="match status" value="2"/>
</dbReference>
<name>A0A7X0VYX9_9BACL</name>
<dbReference type="Gene3D" id="1.25.40.10">
    <property type="entry name" value="Tetratricopeptide repeat domain"/>
    <property type="match status" value="2"/>
</dbReference>
<keyword evidence="1" id="KW-0677">Repeat</keyword>
<evidence type="ECO:0000256" key="3">
    <source>
        <dbReference type="PROSITE-ProRule" id="PRU00339"/>
    </source>
</evidence>
<protein>
    <submittedName>
        <fullName evidence="4">Tetratricopeptide repeat protein</fullName>
    </submittedName>
</protein>
<dbReference type="PANTHER" id="PTHR44227">
    <property type="match status" value="1"/>
</dbReference>
<dbReference type="InterPro" id="IPR011990">
    <property type="entry name" value="TPR-like_helical_dom_sf"/>
</dbReference>
<dbReference type="SUPFAM" id="SSF48452">
    <property type="entry name" value="TPR-like"/>
    <property type="match status" value="1"/>
</dbReference>
<dbReference type="EMBL" id="JACJVO010000050">
    <property type="protein sequence ID" value="MBB6735456.1"/>
    <property type="molecule type" value="Genomic_DNA"/>
</dbReference>
<sequence length="182" mass="20764">MEGESCVQAAYEALLQGDFEAAAIWFVRAVEAEPDNPSYYFRGSVTLARSGKLGQALRYAKRAVELAPEETSYALQLRLLQAREKIAEAERLLALTPPKPEPAIELLAEAFRLDPLAAKAKLLLGIAHRMSGDERRAREALREALALNPQYEEANKLLREWQAEQRWLFEWKRDPTNRTRDR</sequence>
<dbReference type="InterPro" id="IPR052346">
    <property type="entry name" value="O-mannosyl-transferase_TMTC"/>
</dbReference>
<dbReference type="SMART" id="SM00028">
    <property type="entry name" value="TPR"/>
    <property type="match status" value="3"/>
</dbReference>
<accession>A0A7X0VYX9</accession>
<evidence type="ECO:0000256" key="2">
    <source>
        <dbReference type="ARBA" id="ARBA00022803"/>
    </source>
</evidence>
<dbReference type="PROSITE" id="PS50005">
    <property type="entry name" value="TPR"/>
    <property type="match status" value="1"/>
</dbReference>
<dbReference type="InterPro" id="IPR019734">
    <property type="entry name" value="TPR_rpt"/>
</dbReference>
<keyword evidence="2 3" id="KW-0802">TPR repeat</keyword>
<feature type="repeat" description="TPR" evidence="3">
    <location>
        <begin position="118"/>
        <end position="151"/>
    </location>
</feature>
<evidence type="ECO:0000256" key="1">
    <source>
        <dbReference type="ARBA" id="ARBA00022737"/>
    </source>
</evidence>
<evidence type="ECO:0000313" key="5">
    <source>
        <dbReference type="Proteomes" id="UP000564644"/>
    </source>
</evidence>
<reference evidence="4 5" key="1">
    <citation type="submission" date="2020-08" db="EMBL/GenBank/DDBJ databases">
        <title>Cohnella phylogeny.</title>
        <authorList>
            <person name="Dunlap C."/>
        </authorList>
    </citation>
    <scope>NUCLEOTIDE SEQUENCE [LARGE SCALE GENOMIC DNA]</scope>
    <source>
        <strain evidence="4 5">CBP 2801</strain>
    </source>
</reference>
<comment type="caution">
    <text evidence="4">The sequence shown here is derived from an EMBL/GenBank/DDBJ whole genome shotgun (WGS) entry which is preliminary data.</text>
</comment>